<proteinExistence type="predicted"/>
<dbReference type="InterPro" id="IPR015940">
    <property type="entry name" value="UBA"/>
</dbReference>
<feature type="domain" description="UBA" evidence="2">
    <location>
        <begin position="2"/>
        <end position="41"/>
    </location>
</feature>
<dbReference type="InterPro" id="IPR029071">
    <property type="entry name" value="Ubiquitin-like_domsf"/>
</dbReference>
<feature type="region of interest" description="Disordered" evidence="1">
    <location>
        <begin position="118"/>
        <end position="206"/>
    </location>
</feature>
<dbReference type="SUPFAM" id="SSF54236">
    <property type="entry name" value="Ubiquitin-like"/>
    <property type="match status" value="1"/>
</dbReference>
<dbReference type="PROSITE" id="PS50030">
    <property type="entry name" value="UBA"/>
    <property type="match status" value="1"/>
</dbReference>
<dbReference type="EMBL" id="MU620895">
    <property type="protein sequence ID" value="KAI8583603.1"/>
    <property type="molecule type" value="Genomic_DNA"/>
</dbReference>
<dbReference type="Gene3D" id="3.80.10.10">
    <property type="entry name" value="Ribonuclease Inhibitor"/>
    <property type="match status" value="3"/>
</dbReference>
<dbReference type="RefSeq" id="XP_051448607.1">
    <property type="nucleotide sequence ID" value="XM_051585814.1"/>
</dbReference>
<feature type="region of interest" description="Disordered" evidence="1">
    <location>
        <begin position="66"/>
        <end position="85"/>
    </location>
</feature>
<dbReference type="SMART" id="SM00367">
    <property type="entry name" value="LRR_CC"/>
    <property type="match status" value="5"/>
</dbReference>
<evidence type="ECO:0008006" key="6">
    <source>
        <dbReference type="Google" id="ProtNLM"/>
    </source>
</evidence>
<dbReference type="PROSITE" id="PS50033">
    <property type="entry name" value="UBX"/>
    <property type="match status" value="1"/>
</dbReference>
<comment type="caution">
    <text evidence="4">The sequence shown here is derived from an EMBL/GenBank/DDBJ whole genome shotgun (WGS) entry which is preliminary data.</text>
</comment>
<evidence type="ECO:0000256" key="1">
    <source>
        <dbReference type="SAM" id="MobiDB-lite"/>
    </source>
</evidence>
<dbReference type="InterPro" id="IPR009060">
    <property type="entry name" value="UBA-like_sf"/>
</dbReference>
<reference evidence="4" key="1">
    <citation type="submission" date="2021-06" db="EMBL/GenBank/DDBJ databases">
        <authorList>
            <consortium name="DOE Joint Genome Institute"/>
            <person name="Mondo S.J."/>
            <person name="Amses K.R."/>
            <person name="Simmons D.R."/>
            <person name="Longcore J.E."/>
            <person name="Seto K."/>
            <person name="Alves G.H."/>
            <person name="Bonds A.E."/>
            <person name="Quandt C.A."/>
            <person name="Davis W.J."/>
            <person name="Chang Y."/>
            <person name="Letcher P.M."/>
            <person name="Powell M.J."/>
            <person name="Kuo A."/>
            <person name="Labutti K."/>
            <person name="Pangilinan J."/>
            <person name="Andreopoulos W."/>
            <person name="Tritt A."/>
            <person name="Riley R."/>
            <person name="Hundley H."/>
            <person name="Johnson J."/>
            <person name="Lipzen A."/>
            <person name="Barry K."/>
            <person name="Berbee M.L."/>
            <person name="Buchler N.E."/>
            <person name="Grigoriev I.V."/>
            <person name="Spatafora J.W."/>
            <person name="Stajich J.E."/>
            <person name="James T.Y."/>
        </authorList>
    </citation>
    <scope>NUCLEOTIDE SEQUENCE</scope>
    <source>
        <strain evidence="4">AG</strain>
    </source>
</reference>
<evidence type="ECO:0000259" key="2">
    <source>
        <dbReference type="PROSITE" id="PS50030"/>
    </source>
</evidence>
<evidence type="ECO:0000313" key="5">
    <source>
        <dbReference type="Proteomes" id="UP001206595"/>
    </source>
</evidence>
<feature type="compositionally biased region" description="Basic and acidic residues" evidence="1">
    <location>
        <begin position="118"/>
        <end position="131"/>
    </location>
</feature>
<sequence>MSVTDEKLVQLLQLGFDLETSKSALMSTSTVEEAVERILSGSQTQSSAIHAESVQSNRTAESMEVTMNSEDFTSSSISSRYSTAGKDQEYRQTALRLASEMKRKKVLEQEAHRRALQQIHEDRETIKERNIRNPGKSQKRQVENSDSNATSLGTLEQVSAIQDKMKLEKQSEKEARRRVLQSIEEDKQTRKRSNAHKITNPAESSSANLEKPKVVQMGDHALIQFRMPDGHVERKQFTAEDTIKTILEYALQILSSNDFRQGLDSLQMSTTFPRRTYTIADGSSTAKQTGLAPSCTLNVSIIASEAPPQDNTFVGSEGTSTNIDMVIDSTESSFLTNDDINELNGIDVHTLGMPPQMARRGPSARGRRARGQRGSQRFNARTWGGVGRSLADNDDHSTGTTGEGNGIPVSINPPIEDRDAIRQIRSRLHGNKPNAAMTETSKVVKKSQRKISSLRDICTSAVAVFLTSPTKQTSAYLKPLDKVSPEIAAVLLNHLIYMRKLDRTVLKRLISHCYLQECVFDAYSYATDSLLDELCQSASSCSIRKLSLSGCDIITSAGIQHIYTLRYLEHLDLSNCKATDKCLDALISLPNLNHLYLSKTKVTSKGLEYFTQNALSRDSLQTLVLNGCQGVDGANTFSLISNFPNLLFLNLASLNLPSPCDIPTSSSFKALEALDVSNTGVCDVDVRRIFSCMKNLREFKLAGCRSISVFALSFLGRELGNLEDIRFPNQNQDLNDCLIHYSKLNMTHLDLGNFKETNDVGMQHIANMHQLRFLSLEGTQITDDGLLLLKEMEHLEQLFLDRTTVSDRGIESIRNFPSIVALSLSHTFITDKTLHLIGDPITTRFTRVIRSLSVAGCQVTNKGIKSLKSMINLHSLNLDRTNANVRCKVYLQGLEYLRPFRVAEPVNEDETSDSSDPDATANGMILF</sequence>
<dbReference type="Pfam" id="PF00789">
    <property type="entry name" value="UBX"/>
    <property type="match status" value="1"/>
</dbReference>
<dbReference type="GO" id="GO:0031146">
    <property type="term" value="P:SCF-dependent proteasomal ubiquitin-dependent protein catabolic process"/>
    <property type="evidence" value="ECO:0007669"/>
    <property type="project" value="TreeGrafter"/>
</dbReference>
<dbReference type="Gene3D" id="3.10.20.90">
    <property type="entry name" value="Phosphatidylinositol 3-kinase Catalytic Subunit, Chain A, domain 1"/>
    <property type="match status" value="1"/>
</dbReference>
<protein>
    <recommendedName>
        <fullName evidence="6">UBX domain-containing protein</fullName>
    </recommendedName>
</protein>
<feature type="compositionally biased region" description="Polar residues" evidence="1">
    <location>
        <begin position="144"/>
        <end position="160"/>
    </location>
</feature>
<evidence type="ECO:0000259" key="3">
    <source>
        <dbReference type="PROSITE" id="PS50033"/>
    </source>
</evidence>
<dbReference type="InterPro" id="IPR032675">
    <property type="entry name" value="LRR_dom_sf"/>
</dbReference>
<dbReference type="InterPro" id="IPR001012">
    <property type="entry name" value="UBX_dom"/>
</dbReference>
<feature type="region of interest" description="Disordered" evidence="1">
    <location>
        <begin position="346"/>
        <end position="415"/>
    </location>
</feature>
<dbReference type="SMART" id="SM00166">
    <property type="entry name" value="UBX"/>
    <property type="match status" value="1"/>
</dbReference>
<gene>
    <name evidence="4" type="ORF">K450DRAFT_221944</name>
</gene>
<dbReference type="InterPro" id="IPR006553">
    <property type="entry name" value="Leu-rich_rpt_Cys-con_subtyp"/>
</dbReference>
<dbReference type="AlphaFoldDB" id="A0AAD5EGU8"/>
<dbReference type="GO" id="GO:0019005">
    <property type="term" value="C:SCF ubiquitin ligase complex"/>
    <property type="evidence" value="ECO:0007669"/>
    <property type="project" value="TreeGrafter"/>
</dbReference>
<evidence type="ECO:0000313" key="4">
    <source>
        <dbReference type="EMBL" id="KAI8583603.1"/>
    </source>
</evidence>
<dbReference type="Proteomes" id="UP001206595">
    <property type="component" value="Unassembled WGS sequence"/>
</dbReference>
<feature type="domain" description="UBX" evidence="3">
    <location>
        <begin position="216"/>
        <end position="299"/>
    </location>
</feature>
<dbReference type="PANTHER" id="PTHR13318">
    <property type="entry name" value="PARTNER OF PAIRED, ISOFORM B-RELATED"/>
    <property type="match status" value="1"/>
</dbReference>
<dbReference type="SUPFAM" id="SSF46934">
    <property type="entry name" value="UBA-like"/>
    <property type="match status" value="1"/>
</dbReference>
<dbReference type="GeneID" id="75911162"/>
<reference evidence="4" key="2">
    <citation type="journal article" date="2022" name="Proc. Natl. Acad. Sci. U.S.A.">
        <title>Diploid-dominant life cycles characterize the early evolution of Fungi.</title>
        <authorList>
            <person name="Amses K.R."/>
            <person name="Simmons D.R."/>
            <person name="Longcore J.E."/>
            <person name="Mondo S.J."/>
            <person name="Seto K."/>
            <person name="Jeronimo G.H."/>
            <person name="Bonds A.E."/>
            <person name="Quandt C.A."/>
            <person name="Davis W.J."/>
            <person name="Chang Y."/>
            <person name="Federici B.A."/>
            <person name="Kuo A."/>
            <person name="LaButti K."/>
            <person name="Pangilinan J."/>
            <person name="Andreopoulos W."/>
            <person name="Tritt A."/>
            <person name="Riley R."/>
            <person name="Hundley H."/>
            <person name="Johnson J."/>
            <person name="Lipzen A."/>
            <person name="Barry K."/>
            <person name="Lang B.F."/>
            <person name="Cuomo C.A."/>
            <person name="Buchler N.E."/>
            <person name="Grigoriev I.V."/>
            <person name="Spatafora J.W."/>
            <person name="Stajich J.E."/>
            <person name="James T.Y."/>
        </authorList>
    </citation>
    <scope>NUCLEOTIDE SEQUENCE</scope>
    <source>
        <strain evidence="4">AG</strain>
    </source>
</reference>
<feature type="compositionally biased region" description="Basic and acidic residues" evidence="1">
    <location>
        <begin position="163"/>
        <end position="177"/>
    </location>
</feature>
<keyword evidence="5" id="KW-1185">Reference proteome</keyword>
<dbReference type="Pfam" id="PF13516">
    <property type="entry name" value="LRR_6"/>
    <property type="match status" value="2"/>
</dbReference>
<accession>A0AAD5EGU8</accession>
<name>A0AAD5EGU8_UMBRA</name>
<dbReference type="SUPFAM" id="SSF52058">
    <property type="entry name" value="L domain-like"/>
    <property type="match status" value="1"/>
</dbReference>
<dbReference type="InterPro" id="IPR001611">
    <property type="entry name" value="Leu-rich_rpt"/>
</dbReference>
<organism evidence="4 5">
    <name type="scientific">Umbelopsis ramanniana AG</name>
    <dbReference type="NCBI Taxonomy" id="1314678"/>
    <lineage>
        <taxon>Eukaryota</taxon>
        <taxon>Fungi</taxon>
        <taxon>Fungi incertae sedis</taxon>
        <taxon>Mucoromycota</taxon>
        <taxon>Mucoromycotina</taxon>
        <taxon>Umbelopsidomycetes</taxon>
        <taxon>Umbelopsidales</taxon>
        <taxon>Umbelopsidaceae</taxon>
        <taxon>Umbelopsis</taxon>
    </lineage>
</organism>